<keyword evidence="1" id="KW-0472">Membrane</keyword>
<keyword evidence="1" id="KW-1133">Transmembrane helix</keyword>
<accession>A0A2T3YXD8</accession>
<organism evidence="2 3">
    <name type="scientific">Trichoderma asperellum (strain ATCC 204424 / CBS 433.97 / NBRC 101777)</name>
    <dbReference type="NCBI Taxonomy" id="1042311"/>
    <lineage>
        <taxon>Eukaryota</taxon>
        <taxon>Fungi</taxon>
        <taxon>Dikarya</taxon>
        <taxon>Ascomycota</taxon>
        <taxon>Pezizomycotina</taxon>
        <taxon>Sordariomycetes</taxon>
        <taxon>Hypocreomycetidae</taxon>
        <taxon>Hypocreales</taxon>
        <taxon>Hypocreaceae</taxon>
        <taxon>Trichoderma</taxon>
    </lineage>
</organism>
<dbReference type="EMBL" id="KZ679268">
    <property type="protein sequence ID" value="PTB37207.1"/>
    <property type="molecule type" value="Genomic_DNA"/>
</dbReference>
<evidence type="ECO:0000313" key="3">
    <source>
        <dbReference type="Proteomes" id="UP000240493"/>
    </source>
</evidence>
<name>A0A2T3YXD8_TRIA4</name>
<evidence type="ECO:0000256" key="1">
    <source>
        <dbReference type="SAM" id="Phobius"/>
    </source>
</evidence>
<dbReference type="AlphaFoldDB" id="A0A2T3YXD8"/>
<keyword evidence="3" id="KW-1185">Reference proteome</keyword>
<feature type="transmembrane region" description="Helical" evidence="1">
    <location>
        <begin position="177"/>
        <end position="194"/>
    </location>
</feature>
<proteinExistence type="predicted"/>
<reference evidence="2 3" key="1">
    <citation type="submission" date="2016-07" db="EMBL/GenBank/DDBJ databases">
        <title>Multiple horizontal gene transfer events from other fungi enriched the ability of initially mycotrophic Trichoderma (Ascomycota) to feed on dead plant biomass.</title>
        <authorList>
            <consortium name="DOE Joint Genome Institute"/>
            <person name="Aerts A."/>
            <person name="Atanasova L."/>
            <person name="Chenthamara K."/>
            <person name="Zhang J."/>
            <person name="Grujic M."/>
            <person name="Henrissat B."/>
            <person name="Kuo A."/>
            <person name="Salamov A."/>
            <person name="Lipzen A."/>
            <person name="Labutti K."/>
            <person name="Barry K."/>
            <person name="Miao Y."/>
            <person name="Rahimi M.J."/>
            <person name="Shen Q."/>
            <person name="Grigoriev I.V."/>
            <person name="Kubicek C.P."/>
            <person name="Druzhinina I.S."/>
        </authorList>
    </citation>
    <scope>NUCLEOTIDE SEQUENCE [LARGE SCALE GENOMIC DNA]</scope>
    <source>
        <strain evidence="2 3">CBS 433.97</strain>
    </source>
</reference>
<dbReference type="Proteomes" id="UP000240493">
    <property type="component" value="Unassembled WGS sequence"/>
</dbReference>
<gene>
    <name evidence="2" type="ORF">M441DRAFT_263422</name>
</gene>
<evidence type="ECO:0000313" key="2">
    <source>
        <dbReference type="EMBL" id="PTB37207.1"/>
    </source>
</evidence>
<sequence length="197" mass="22460">MPPNAARLLLSATCAVPRARRTQGTPAAGIEYLQRPKCLDRLALSCCFPARRSVICSANWLGLYTNNVCTLRVGGLPRHHITGRPPSFASISPFYPTRIYIQTVHLAQQHFIARLSDRLSLSLSSSSSYFSLSYFFFFFFFIFFFIFLLLILHLTYIPFIIILYLSTVLRPSFPPFLFFYIRLAPILIALQLLLPPS</sequence>
<keyword evidence="1" id="KW-0812">Transmembrane</keyword>
<feature type="transmembrane region" description="Helical" evidence="1">
    <location>
        <begin position="132"/>
        <end position="165"/>
    </location>
</feature>
<protein>
    <submittedName>
        <fullName evidence="2">Uncharacterized protein</fullName>
    </submittedName>
</protein>